<accession>A0A9D1M0D5</accession>
<evidence type="ECO:0000313" key="4">
    <source>
        <dbReference type="Proteomes" id="UP000824093"/>
    </source>
</evidence>
<comment type="caution">
    <text evidence="3">The sequence shown here is derived from an EMBL/GenBank/DDBJ whole genome shotgun (WGS) entry which is preliminary data.</text>
</comment>
<dbReference type="AlphaFoldDB" id="A0A9D1M0D5"/>
<reference evidence="3" key="2">
    <citation type="journal article" date="2021" name="PeerJ">
        <title>Extensive microbial diversity within the chicken gut microbiome revealed by metagenomics and culture.</title>
        <authorList>
            <person name="Gilroy R."/>
            <person name="Ravi A."/>
            <person name="Getino M."/>
            <person name="Pursley I."/>
            <person name="Horton D.L."/>
            <person name="Alikhan N.F."/>
            <person name="Baker D."/>
            <person name="Gharbi K."/>
            <person name="Hall N."/>
            <person name="Watson M."/>
            <person name="Adriaenssens E.M."/>
            <person name="Foster-Nyarko E."/>
            <person name="Jarju S."/>
            <person name="Secka A."/>
            <person name="Antonio M."/>
            <person name="Oren A."/>
            <person name="Chaudhuri R.R."/>
            <person name="La Ragione R."/>
            <person name="Hildebrand F."/>
            <person name="Pallen M.J."/>
        </authorList>
    </citation>
    <scope>NUCLEOTIDE SEQUENCE</scope>
    <source>
        <strain evidence="3">CHK195-15760</strain>
    </source>
</reference>
<protein>
    <recommendedName>
        <fullName evidence="5">Stage III sporulation protein AG</fullName>
    </recommendedName>
</protein>
<proteinExistence type="predicted"/>
<sequence length="213" mass="23516">MLKEKLNKVKELAVKDDGTGNKKKIENLVVFIILLIITVLAINFIWNDGKEKTEKNSGQNGKQLAEQDKVDENTSITSEGGEEELASKIKNILSKISGVGEVEVLITYTESSQTVAMYNENTKETSTEEKDDTGGTRIIKESDTQKDVIYQEENGEKKPITQKTIMPKIEGAIITAEGAADGNVKTNIIQAVEAVTGLATHKIQVFEMQEKER</sequence>
<name>A0A9D1M0D5_9FIRM</name>
<evidence type="ECO:0000256" key="2">
    <source>
        <dbReference type="SAM" id="Phobius"/>
    </source>
</evidence>
<dbReference type="Proteomes" id="UP000824093">
    <property type="component" value="Unassembled WGS sequence"/>
</dbReference>
<keyword evidence="2" id="KW-0812">Transmembrane</keyword>
<keyword evidence="2" id="KW-1133">Transmembrane helix</keyword>
<gene>
    <name evidence="3" type="ORF">IAB70_02775</name>
</gene>
<evidence type="ECO:0000256" key="1">
    <source>
        <dbReference type="SAM" id="MobiDB-lite"/>
    </source>
</evidence>
<evidence type="ECO:0000313" key="3">
    <source>
        <dbReference type="EMBL" id="HIU51535.1"/>
    </source>
</evidence>
<feature type="region of interest" description="Disordered" evidence="1">
    <location>
        <begin position="52"/>
        <end position="82"/>
    </location>
</feature>
<evidence type="ECO:0008006" key="5">
    <source>
        <dbReference type="Google" id="ProtNLM"/>
    </source>
</evidence>
<organism evidence="3 4">
    <name type="scientific">Candidatus Merdicola faecigallinarum</name>
    <dbReference type="NCBI Taxonomy" id="2840862"/>
    <lineage>
        <taxon>Bacteria</taxon>
        <taxon>Bacillati</taxon>
        <taxon>Bacillota</taxon>
        <taxon>Clostridia</taxon>
        <taxon>Candidatus Merdicola</taxon>
    </lineage>
</organism>
<reference evidence="3" key="1">
    <citation type="submission" date="2020-10" db="EMBL/GenBank/DDBJ databases">
        <authorList>
            <person name="Gilroy R."/>
        </authorList>
    </citation>
    <scope>NUCLEOTIDE SEQUENCE</scope>
    <source>
        <strain evidence="3">CHK195-15760</strain>
    </source>
</reference>
<keyword evidence="2" id="KW-0472">Membrane</keyword>
<dbReference type="EMBL" id="DVNH01000019">
    <property type="protein sequence ID" value="HIU51535.1"/>
    <property type="molecule type" value="Genomic_DNA"/>
</dbReference>
<feature type="transmembrane region" description="Helical" evidence="2">
    <location>
        <begin position="28"/>
        <end position="46"/>
    </location>
</feature>